<dbReference type="Gene3D" id="2.130.10.130">
    <property type="entry name" value="Integrin alpha, N-terminal"/>
    <property type="match status" value="1"/>
</dbReference>
<feature type="chain" id="PRO_5046318288" description="Big-1 domain-containing protein" evidence="4">
    <location>
        <begin position="37"/>
        <end position="867"/>
    </location>
</feature>
<dbReference type="InterPro" id="IPR013783">
    <property type="entry name" value="Ig-like_fold"/>
</dbReference>
<dbReference type="SMART" id="SM00634">
    <property type="entry name" value="BID_1"/>
    <property type="match status" value="3"/>
</dbReference>
<dbReference type="PANTHER" id="PTHR44103">
    <property type="entry name" value="PROPROTEIN CONVERTASE P"/>
    <property type="match status" value="1"/>
</dbReference>
<dbReference type="Gene3D" id="2.60.40.10">
    <property type="entry name" value="Immunoglobulins"/>
    <property type="match status" value="4"/>
</dbReference>
<dbReference type="PANTHER" id="PTHR44103:SF1">
    <property type="entry name" value="PROPROTEIN CONVERTASE P"/>
    <property type="match status" value="1"/>
</dbReference>
<gene>
    <name evidence="6" type="ORF">ABIE13_001919</name>
</gene>
<evidence type="ECO:0000313" key="7">
    <source>
        <dbReference type="Proteomes" id="UP001549320"/>
    </source>
</evidence>
<keyword evidence="3" id="KW-0472">Membrane</keyword>
<keyword evidence="2 4" id="KW-0732">Signal</keyword>
<evidence type="ECO:0000256" key="4">
    <source>
        <dbReference type="SAM" id="SignalP"/>
    </source>
</evidence>
<comment type="caution">
    <text evidence="6">The sequence shown here is derived from an EMBL/GenBank/DDBJ whole genome shotgun (WGS) entry which is preliminary data.</text>
</comment>
<feature type="signal peptide" evidence="4">
    <location>
        <begin position="1"/>
        <end position="36"/>
    </location>
</feature>
<reference evidence="6 7" key="1">
    <citation type="submission" date="2024-06" db="EMBL/GenBank/DDBJ databases">
        <title>Sorghum-associated microbial communities from plants grown in Nebraska, USA.</title>
        <authorList>
            <person name="Schachtman D."/>
        </authorList>
    </citation>
    <scope>NUCLEOTIDE SEQUENCE [LARGE SCALE GENOMIC DNA]</scope>
    <source>
        <strain evidence="6 7">2709</strain>
    </source>
</reference>
<organism evidence="6 7">
    <name type="scientific">Ottowia thiooxydans</name>
    <dbReference type="NCBI Taxonomy" id="219182"/>
    <lineage>
        <taxon>Bacteria</taxon>
        <taxon>Pseudomonadati</taxon>
        <taxon>Pseudomonadota</taxon>
        <taxon>Betaproteobacteria</taxon>
        <taxon>Burkholderiales</taxon>
        <taxon>Comamonadaceae</taxon>
        <taxon>Ottowia</taxon>
    </lineage>
</organism>
<protein>
    <recommendedName>
        <fullName evidence="5">Big-1 domain-containing protein</fullName>
    </recommendedName>
</protein>
<dbReference type="RefSeq" id="WP_354442870.1">
    <property type="nucleotide sequence ID" value="NZ_JBEPSH010000003.1"/>
</dbReference>
<proteinExistence type="inferred from homology"/>
<keyword evidence="7" id="KW-1185">Reference proteome</keyword>
<dbReference type="PROSITE" id="PS51127">
    <property type="entry name" value="BIG1"/>
    <property type="match status" value="1"/>
</dbReference>
<sequence length="867" mass="88222">MRTFTTASRWIHRAKRVAASMAATAAFCAVSLPAQAAIIYGPAGLQANSASNAPNVSTAGVSADFNNDGYPDLAVLNENTSQLLIYHGTPIGGMALTRDFNSLVFGLQAPRSISSGDVDGDGKIDLVITDSLGISVLKGSGNNNGDFNAFVIQRPPLADADTGAFNASLADLNHDGKLDIVVGVHEAGNFGGTDYFEVLQNVGLGNFILIGQYEVTSSGYAARSSIRTSHLADIDGDGKVDLVFRGSYEGTNISWLKGLGNGGFLPQADLLGVGTGATDLEDIEVADIDGDGKMDILMQNSYGQGVWMAKGVGNGIFLPSIKLYATGLSGGGERDMGRIIIADVNGDGRLDVISDGNVGLQQANHSFVLNEHVGYSVTRMLAAIDVNRDGRADLVTSGPGAGKIAVFKTIALAAASVGTTGTPQSTVFNTSFAQPLTIKVLDSNGVGVPGMAVSITPVNPGPSLPVASTGSGTTNAQGIFSYTPVANGVMGCYEMKGTIGVLGNMPIFDLCNTNTNSLAVTAGNNQTTLVNTAFGTQLQVRLTDAADDPKAGVAVTFGGPSVPSRVVLSSSTAVTDANGFAAVTATATGMSGAYTVSATAPGTTGASFKLSNSAPAGAAAAIDFDVSTPQWAYVTQPFSGPITAHVQDFFGNPVQGATVIFAITPDAASGATASFSALTAVTNSAGDAQVSATANGFVGTYSVKASVQGSALVSPQSHLLRNIADLPKFMTAASGTPQSTPINTTFGQKLRVKVTGWDGSVTPQVRVYFLASGGAVLSSESALADANGFAEVTATADGTVGSYQVSAVVYETVLEEPITQTFDLTNTDGFSPPGGPGSLVPVPANSPLALLGLTLAILAFVRRRGGH</sequence>
<comment type="similarity">
    <text evidence="1">Belongs to the intimin/invasin family.</text>
</comment>
<feature type="domain" description="Big-1" evidence="5">
    <location>
        <begin position="621"/>
        <end position="720"/>
    </location>
</feature>
<dbReference type="Proteomes" id="UP001549320">
    <property type="component" value="Unassembled WGS sequence"/>
</dbReference>
<dbReference type="InterPro" id="IPR013517">
    <property type="entry name" value="FG-GAP"/>
</dbReference>
<evidence type="ECO:0000256" key="3">
    <source>
        <dbReference type="SAM" id="Phobius"/>
    </source>
</evidence>
<evidence type="ECO:0000259" key="5">
    <source>
        <dbReference type="PROSITE" id="PS51127"/>
    </source>
</evidence>
<accession>A0ABV2Q813</accession>
<dbReference type="InterPro" id="IPR028994">
    <property type="entry name" value="Integrin_alpha_N"/>
</dbReference>
<feature type="transmembrane region" description="Helical" evidence="3">
    <location>
        <begin position="842"/>
        <end position="861"/>
    </location>
</feature>
<evidence type="ECO:0000313" key="6">
    <source>
        <dbReference type="EMBL" id="MET4576810.1"/>
    </source>
</evidence>
<name>A0ABV2Q813_9BURK</name>
<keyword evidence="3" id="KW-1133">Transmembrane helix</keyword>
<dbReference type="Pfam" id="PF13517">
    <property type="entry name" value="FG-GAP_3"/>
    <property type="match status" value="2"/>
</dbReference>
<dbReference type="InterPro" id="IPR008964">
    <property type="entry name" value="Invasin/intimin_cell_adhesion"/>
</dbReference>
<dbReference type="SUPFAM" id="SSF69318">
    <property type="entry name" value="Integrin alpha N-terminal domain"/>
    <property type="match status" value="1"/>
</dbReference>
<evidence type="ECO:0000256" key="1">
    <source>
        <dbReference type="ARBA" id="ARBA00010116"/>
    </source>
</evidence>
<dbReference type="EMBL" id="JBEPSH010000003">
    <property type="protein sequence ID" value="MET4576810.1"/>
    <property type="molecule type" value="Genomic_DNA"/>
</dbReference>
<dbReference type="InterPro" id="IPR003344">
    <property type="entry name" value="Big_1_dom"/>
</dbReference>
<dbReference type="SUPFAM" id="SSF49373">
    <property type="entry name" value="Invasin/intimin cell-adhesion fragments"/>
    <property type="match status" value="4"/>
</dbReference>
<evidence type="ECO:0000256" key="2">
    <source>
        <dbReference type="ARBA" id="ARBA00022729"/>
    </source>
</evidence>
<keyword evidence="3" id="KW-0812">Transmembrane</keyword>